<dbReference type="EMBL" id="JABCKI010000282">
    <property type="protein sequence ID" value="KAG5651195.1"/>
    <property type="molecule type" value="Genomic_DNA"/>
</dbReference>
<dbReference type="InterPro" id="IPR050364">
    <property type="entry name" value="Cytochrome_P450_fung"/>
</dbReference>
<dbReference type="GO" id="GO:0005506">
    <property type="term" value="F:iron ion binding"/>
    <property type="evidence" value="ECO:0007669"/>
    <property type="project" value="InterPro"/>
</dbReference>
<keyword evidence="10" id="KW-0503">Monooxygenase</keyword>
<comment type="subcellular location">
    <subcellularLocation>
        <location evidence="2">Membrane</location>
        <topology evidence="2">Single-pass membrane protein</topology>
    </subcellularLocation>
</comment>
<dbReference type="Proteomes" id="UP000717328">
    <property type="component" value="Unassembled WGS sequence"/>
</dbReference>
<dbReference type="PANTHER" id="PTHR46300:SF2">
    <property type="entry name" value="CYTOCHROME P450 MONOOXYGENASE ALNH-RELATED"/>
    <property type="match status" value="1"/>
</dbReference>
<dbReference type="InterPro" id="IPR001128">
    <property type="entry name" value="Cyt_P450"/>
</dbReference>
<dbReference type="OrthoDB" id="2789670at2759"/>
<dbReference type="GO" id="GO:0016020">
    <property type="term" value="C:membrane"/>
    <property type="evidence" value="ECO:0007669"/>
    <property type="project" value="UniProtKB-SubCell"/>
</dbReference>
<reference evidence="12" key="2">
    <citation type="submission" date="2021-10" db="EMBL/GenBank/DDBJ databases">
        <title>Phylogenomics reveals ancestral predisposition of the termite-cultivated fungus Termitomyces towards a domesticated lifestyle.</title>
        <authorList>
            <person name="Auxier B."/>
            <person name="Grum-Grzhimaylo A."/>
            <person name="Cardenas M.E."/>
            <person name="Lodge J.D."/>
            <person name="Laessoe T."/>
            <person name="Pedersen O."/>
            <person name="Smith M.E."/>
            <person name="Kuyper T.W."/>
            <person name="Franco-Molano E.A."/>
            <person name="Baroni T.J."/>
            <person name="Aanen D.K."/>
        </authorList>
    </citation>
    <scope>NUCLEOTIDE SEQUENCE</scope>
    <source>
        <strain evidence="12">D49</strain>
    </source>
</reference>
<evidence type="ECO:0000256" key="6">
    <source>
        <dbReference type="ARBA" id="ARBA00022723"/>
    </source>
</evidence>
<protein>
    <submittedName>
        <fullName evidence="12">Uncharacterized protein</fullName>
    </submittedName>
</protein>
<evidence type="ECO:0000256" key="10">
    <source>
        <dbReference type="ARBA" id="ARBA00023033"/>
    </source>
</evidence>
<evidence type="ECO:0000256" key="9">
    <source>
        <dbReference type="ARBA" id="ARBA00023004"/>
    </source>
</evidence>
<keyword evidence="5" id="KW-0812">Transmembrane</keyword>
<dbReference type="SUPFAM" id="SSF48264">
    <property type="entry name" value="Cytochrome P450"/>
    <property type="match status" value="1"/>
</dbReference>
<comment type="caution">
    <text evidence="12">The sequence shown here is derived from an EMBL/GenBank/DDBJ whole genome shotgun (WGS) entry which is preliminary data.</text>
</comment>
<evidence type="ECO:0000256" key="2">
    <source>
        <dbReference type="ARBA" id="ARBA00004167"/>
    </source>
</evidence>
<sequence length="97" mass="10644">KQGTARPSFLASQLEAFKDAPNGKDATKLEDILGAAGAMYTGGADTVIEVSRWGLNVQTKAQEELDRVIGYGRLPELTDRDSLPYLECLLQETLRFI</sequence>
<comment type="cofactor">
    <cofactor evidence="1">
        <name>heme</name>
        <dbReference type="ChEBI" id="CHEBI:30413"/>
    </cofactor>
</comment>
<organism evidence="12 13">
    <name type="scientific">Sphagnurus paluster</name>
    <dbReference type="NCBI Taxonomy" id="117069"/>
    <lineage>
        <taxon>Eukaryota</taxon>
        <taxon>Fungi</taxon>
        <taxon>Dikarya</taxon>
        <taxon>Basidiomycota</taxon>
        <taxon>Agaricomycotina</taxon>
        <taxon>Agaricomycetes</taxon>
        <taxon>Agaricomycetidae</taxon>
        <taxon>Agaricales</taxon>
        <taxon>Tricholomatineae</taxon>
        <taxon>Lyophyllaceae</taxon>
        <taxon>Sphagnurus</taxon>
    </lineage>
</organism>
<evidence type="ECO:0000256" key="7">
    <source>
        <dbReference type="ARBA" id="ARBA00022989"/>
    </source>
</evidence>
<comment type="similarity">
    <text evidence="3">Belongs to the cytochrome P450 family.</text>
</comment>
<evidence type="ECO:0000256" key="1">
    <source>
        <dbReference type="ARBA" id="ARBA00001971"/>
    </source>
</evidence>
<keyword evidence="4" id="KW-0349">Heme</keyword>
<evidence type="ECO:0000256" key="11">
    <source>
        <dbReference type="ARBA" id="ARBA00023136"/>
    </source>
</evidence>
<keyword evidence="6" id="KW-0479">Metal-binding</keyword>
<dbReference type="GO" id="GO:0004497">
    <property type="term" value="F:monooxygenase activity"/>
    <property type="evidence" value="ECO:0007669"/>
    <property type="project" value="UniProtKB-KW"/>
</dbReference>
<dbReference type="InterPro" id="IPR036396">
    <property type="entry name" value="Cyt_P450_sf"/>
</dbReference>
<gene>
    <name evidence="12" type="ORF">H0H81_009548</name>
</gene>
<dbReference type="GO" id="GO:0020037">
    <property type="term" value="F:heme binding"/>
    <property type="evidence" value="ECO:0007669"/>
    <property type="project" value="InterPro"/>
</dbReference>
<proteinExistence type="inferred from homology"/>
<keyword evidence="9" id="KW-0408">Iron</keyword>
<dbReference type="Gene3D" id="1.10.630.10">
    <property type="entry name" value="Cytochrome P450"/>
    <property type="match status" value="1"/>
</dbReference>
<dbReference type="GO" id="GO:0016705">
    <property type="term" value="F:oxidoreductase activity, acting on paired donors, with incorporation or reduction of molecular oxygen"/>
    <property type="evidence" value="ECO:0007669"/>
    <property type="project" value="InterPro"/>
</dbReference>
<evidence type="ECO:0000256" key="3">
    <source>
        <dbReference type="ARBA" id="ARBA00010617"/>
    </source>
</evidence>
<evidence type="ECO:0000256" key="5">
    <source>
        <dbReference type="ARBA" id="ARBA00022692"/>
    </source>
</evidence>
<name>A0A9P7KJY7_9AGAR</name>
<evidence type="ECO:0000313" key="12">
    <source>
        <dbReference type="EMBL" id="KAG5651195.1"/>
    </source>
</evidence>
<evidence type="ECO:0000313" key="13">
    <source>
        <dbReference type="Proteomes" id="UP000717328"/>
    </source>
</evidence>
<evidence type="ECO:0000256" key="8">
    <source>
        <dbReference type="ARBA" id="ARBA00023002"/>
    </source>
</evidence>
<accession>A0A9P7KJY7</accession>
<dbReference type="Pfam" id="PF00067">
    <property type="entry name" value="p450"/>
    <property type="match status" value="1"/>
</dbReference>
<keyword evidence="7" id="KW-1133">Transmembrane helix</keyword>
<reference evidence="12" key="1">
    <citation type="submission" date="2021-02" db="EMBL/GenBank/DDBJ databases">
        <authorList>
            <person name="Nieuwenhuis M."/>
            <person name="Van De Peppel L.J.J."/>
        </authorList>
    </citation>
    <scope>NUCLEOTIDE SEQUENCE</scope>
    <source>
        <strain evidence="12">D49</strain>
    </source>
</reference>
<evidence type="ECO:0000256" key="4">
    <source>
        <dbReference type="ARBA" id="ARBA00022617"/>
    </source>
</evidence>
<dbReference type="PANTHER" id="PTHR46300">
    <property type="entry name" value="P450, PUTATIVE (EUROFUNG)-RELATED-RELATED"/>
    <property type="match status" value="1"/>
</dbReference>
<dbReference type="AlphaFoldDB" id="A0A9P7KJY7"/>
<keyword evidence="11" id="KW-0472">Membrane</keyword>
<keyword evidence="8" id="KW-0560">Oxidoreductase</keyword>
<feature type="non-terminal residue" evidence="12">
    <location>
        <position position="97"/>
    </location>
</feature>
<keyword evidence="13" id="KW-1185">Reference proteome</keyword>